<sequence length="139" mass="15462">MSDANFEQTLVTLTANVASAFLSNNTVSLDQIPKVVDETHKALKRLASPDVPETPAATPAVSIKKSVQEDYLVCLEDGRRFKSLKRHLKTKYNLTPDEYRRKWSLPADYPMVAPGYAKRRSELARGMGLGQIRQRSAAG</sequence>
<dbReference type="Pfam" id="PF05443">
    <property type="entry name" value="ROS_MUCR"/>
    <property type="match status" value="1"/>
</dbReference>
<dbReference type="Gene3D" id="1.10.10.1550">
    <property type="entry name" value="ROS/MUCR transcriptional regulator protein"/>
    <property type="match status" value="1"/>
</dbReference>
<dbReference type="Proteomes" id="UP000403266">
    <property type="component" value="Unassembled WGS sequence"/>
</dbReference>
<accession>A0A5N7MA66</accession>
<dbReference type="RefSeq" id="WP_162002732.1">
    <property type="nucleotide sequence ID" value="NZ_VOSJ01000001.1"/>
</dbReference>
<evidence type="ECO:0000313" key="2">
    <source>
        <dbReference type="EMBL" id="MPR23811.1"/>
    </source>
</evidence>
<keyword evidence="3" id="KW-1185">Reference proteome</keyword>
<dbReference type="GO" id="GO:0008270">
    <property type="term" value="F:zinc ion binding"/>
    <property type="evidence" value="ECO:0007669"/>
    <property type="project" value="InterPro"/>
</dbReference>
<evidence type="ECO:0000313" key="3">
    <source>
        <dbReference type="Proteomes" id="UP000403266"/>
    </source>
</evidence>
<dbReference type="AlphaFoldDB" id="A0A5N7MA66"/>
<organism evidence="2 3">
    <name type="scientific">Microvirga tunisiensis</name>
    <dbReference type="NCBI Taxonomy" id="2108360"/>
    <lineage>
        <taxon>Bacteria</taxon>
        <taxon>Pseudomonadati</taxon>
        <taxon>Pseudomonadota</taxon>
        <taxon>Alphaproteobacteria</taxon>
        <taxon>Hyphomicrobiales</taxon>
        <taxon>Methylobacteriaceae</taxon>
        <taxon>Microvirga</taxon>
    </lineage>
</organism>
<proteinExistence type="inferred from homology"/>
<reference evidence="2 3" key="1">
    <citation type="journal article" date="2019" name="Syst. Appl. Microbiol.">
        <title>Microvirga tunisiensis sp. nov., a root nodule symbiotic bacterium isolated from Lupinus micranthus and L. luteus grown in Northern Tunisia.</title>
        <authorList>
            <person name="Msaddak A."/>
            <person name="Rejili M."/>
            <person name="Duran D."/>
            <person name="Mars M."/>
            <person name="Palacios J.M."/>
            <person name="Ruiz-Argueso T."/>
            <person name="Rey L."/>
            <person name="Imperial J."/>
        </authorList>
    </citation>
    <scope>NUCLEOTIDE SEQUENCE [LARGE SCALE GENOMIC DNA]</scope>
    <source>
        <strain evidence="2 3">Lmie10</strain>
    </source>
</reference>
<comment type="caution">
    <text evidence="2">The sequence shown here is derived from an EMBL/GenBank/DDBJ whole genome shotgun (WGS) entry which is preliminary data.</text>
</comment>
<dbReference type="GO" id="GO:0006355">
    <property type="term" value="P:regulation of DNA-templated transcription"/>
    <property type="evidence" value="ECO:0007669"/>
    <property type="project" value="InterPro"/>
</dbReference>
<dbReference type="EMBL" id="VOSK01000001">
    <property type="protein sequence ID" value="MPR23811.1"/>
    <property type="molecule type" value="Genomic_DNA"/>
</dbReference>
<dbReference type="InterPro" id="IPR041920">
    <property type="entry name" value="ROS/MUCR_sf"/>
</dbReference>
<name>A0A5N7MA66_9HYPH</name>
<dbReference type="InterPro" id="IPR008807">
    <property type="entry name" value="ROS_MUCR"/>
</dbReference>
<gene>
    <name evidence="2" type="ORF">FS320_00895</name>
</gene>
<comment type="similarity">
    <text evidence="1">Belongs to the ros/MucR family.</text>
</comment>
<evidence type="ECO:0000256" key="1">
    <source>
        <dbReference type="ARBA" id="ARBA00007031"/>
    </source>
</evidence>
<dbReference type="GO" id="GO:0003677">
    <property type="term" value="F:DNA binding"/>
    <property type="evidence" value="ECO:0007669"/>
    <property type="project" value="InterPro"/>
</dbReference>
<protein>
    <submittedName>
        <fullName evidence="2">MucR family transcriptional regulator</fullName>
    </submittedName>
</protein>